<sequence>MSVKAIDNKVASKSKNKNKKEQKNDWGGFFLNAMYYLLIVVLVALYMTMANWLVMKSDLDRLYPSGHNLYFKDANAGKDTTNNLSGFEKVANNVFPGNAYGFPYTLRDNDGLVDLSFKGLSNWFANMVANSYQVERSAFNEIFGKSRSILEIIPEPIQLVCSSVIFALSYFIPVITLLTTFVFSFFGSGISWLYGIVFFFIPLELTTALINYSIQIIQSTIIFLGAPVLLGNKFKDVLLSLKNHAWLFGILYGALLVTDASKKLDNVGFITMLVIYLLSILKMAYNTYMSSK</sequence>
<name>A0A6C0JH55_9ZZZZ</name>
<feature type="transmembrane region" description="Helical" evidence="2">
    <location>
        <begin position="181"/>
        <end position="201"/>
    </location>
</feature>
<feature type="transmembrane region" description="Helical" evidence="2">
    <location>
        <begin position="243"/>
        <end position="260"/>
    </location>
</feature>
<feature type="region of interest" description="Disordered" evidence="1">
    <location>
        <begin position="1"/>
        <end position="22"/>
    </location>
</feature>
<reference evidence="3" key="1">
    <citation type="journal article" date="2020" name="Nature">
        <title>Giant virus diversity and host interactions through global metagenomics.</title>
        <authorList>
            <person name="Schulz F."/>
            <person name="Roux S."/>
            <person name="Paez-Espino D."/>
            <person name="Jungbluth S."/>
            <person name="Walsh D.A."/>
            <person name="Denef V.J."/>
            <person name="McMahon K.D."/>
            <person name="Konstantinidis K.T."/>
            <person name="Eloe-Fadrosh E.A."/>
            <person name="Kyrpides N.C."/>
            <person name="Woyke T."/>
        </authorList>
    </citation>
    <scope>NUCLEOTIDE SEQUENCE</scope>
    <source>
        <strain evidence="3">GVMAG-M-3300025890-48</strain>
    </source>
</reference>
<evidence type="ECO:0000313" key="3">
    <source>
        <dbReference type="EMBL" id="QHU03098.1"/>
    </source>
</evidence>
<evidence type="ECO:0000256" key="1">
    <source>
        <dbReference type="SAM" id="MobiDB-lite"/>
    </source>
</evidence>
<feature type="transmembrane region" description="Helical" evidence="2">
    <location>
        <begin position="157"/>
        <end position="175"/>
    </location>
</feature>
<dbReference type="AlphaFoldDB" id="A0A6C0JH55"/>
<keyword evidence="2" id="KW-0472">Membrane</keyword>
<keyword evidence="2" id="KW-1133">Transmembrane helix</keyword>
<accession>A0A6C0JH55</accession>
<evidence type="ECO:0000256" key="2">
    <source>
        <dbReference type="SAM" id="Phobius"/>
    </source>
</evidence>
<organism evidence="3">
    <name type="scientific">viral metagenome</name>
    <dbReference type="NCBI Taxonomy" id="1070528"/>
    <lineage>
        <taxon>unclassified sequences</taxon>
        <taxon>metagenomes</taxon>
        <taxon>organismal metagenomes</taxon>
    </lineage>
</organism>
<feature type="transmembrane region" description="Helical" evidence="2">
    <location>
        <begin position="208"/>
        <end position="231"/>
    </location>
</feature>
<protein>
    <submittedName>
        <fullName evidence="3">Uncharacterized protein</fullName>
    </submittedName>
</protein>
<proteinExistence type="predicted"/>
<feature type="transmembrane region" description="Helical" evidence="2">
    <location>
        <begin position="267"/>
        <end position="285"/>
    </location>
</feature>
<keyword evidence="2" id="KW-0812">Transmembrane</keyword>
<dbReference type="EMBL" id="MN740369">
    <property type="protein sequence ID" value="QHU03098.1"/>
    <property type="molecule type" value="Genomic_DNA"/>
</dbReference>
<feature type="transmembrane region" description="Helical" evidence="2">
    <location>
        <begin position="33"/>
        <end position="54"/>
    </location>
</feature>